<organism evidence="1 2">
    <name type="scientific">Candidatus Marithioploca araucensis</name>
    <dbReference type="NCBI Taxonomy" id="70273"/>
    <lineage>
        <taxon>Bacteria</taxon>
        <taxon>Pseudomonadati</taxon>
        <taxon>Pseudomonadota</taxon>
        <taxon>Gammaproteobacteria</taxon>
        <taxon>Thiotrichales</taxon>
        <taxon>Thiotrichaceae</taxon>
        <taxon>Candidatus Marithioploca</taxon>
    </lineage>
</organism>
<reference evidence="1" key="1">
    <citation type="submission" date="2023-06" db="EMBL/GenBank/DDBJ databases">
        <title>Uncultivated large filamentous bacteria from sulfidic sediments reveal new species and different genomic features in energy metabolism and defense.</title>
        <authorList>
            <person name="Fonseca A."/>
        </authorList>
    </citation>
    <scope>NUCLEOTIDE SEQUENCE</scope>
    <source>
        <strain evidence="1">HSG4</strain>
    </source>
</reference>
<keyword evidence="2" id="KW-1185">Reference proteome</keyword>
<dbReference type="EMBL" id="JAUCGM010000282">
    <property type="protein sequence ID" value="MDM8562773.1"/>
    <property type="molecule type" value="Genomic_DNA"/>
</dbReference>
<evidence type="ECO:0000313" key="2">
    <source>
        <dbReference type="Proteomes" id="UP001171945"/>
    </source>
</evidence>
<proteinExistence type="predicted"/>
<comment type="caution">
    <text evidence="1">The sequence shown here is derived from an EMBL/GenBank/DDBJ whole genome shotgun (WGS) entry which is preliminary data.</text>
</comment>
<evidence type="ECO:0000313" key="1">
    <source>
        <dbReference type="EMBL" id="MDM8562773.1"/>
    </source>
</evidence>
<accession>A0ABT7VT88</accession>
<dbReference type="Proteomes" id="UP001171945">
    <property type="component" value="Unassembled WGS sequence"/>
</dbReference>
<gene>
    <name evidence="1" type="ORF">QUF54_05405</name>
</gene>
<protein>
    <submittedName>
        <fullName evidence="1">Uncharacterized protein</fullName>
    </submittedName>
</protein>
<sequence length="281" mass="32330">KKFVEMDGVLVLAEAPFKNPKEAPFKNPQNEQARDYADLYSLQKAFSRLRCEKQTCAALEIPVALLINKWDRYSDIDYANTANEQKKLEKFLNANPPPPHKGISDVLQYSVNQDNFKVFPISAFGTSEFHKLKDSVEERPKQVNPSNAFSLEDAFIWLAQQRDAIDLQEYQEQAAQNLDSYKKTGLELLKRFPKNSKQAKQINAVLQACQKAKRKRTTYKIIAIVSLCVSLWLIVETTMDRINYQEHAVTANSPLIMQQQIGKAEKWLTEYIAAPYFRHLI</sequence>
<name>A0ABT7VT88_9GAMM</name>
<feature type="non-terminal residue" evidence="1">
    <location>
        <position position="1"/>
    </location>
</feature>